<protein>
    <submittedName>
        <fullName evidence="2">Uncharacterized protein</fullName>
    </submittedName>
</protein>
<gene>
    <name evidence="2" type="ORF">CLV59_109161</name>
</gene>
<sequence length="331" mass="36399">MLTRLFVFLIILPSIASAQSVISGSRLLIKDSMCLNGNWVWQINNDSTLKDVSEKSISTDAALMKYIDHATTGGGNVSSLDIAKMMMNPNVLEVNVSFLATEWLIPFNLSFLSSDSIKSTISFSGSRPNDVFSVYGKPPFSLYAEVRNKNASSVMSLSLRISERSVVTFGGYGNYLLIKPGDSAFIVADKLRGKLSIEIGAPFQTTPETHLTYVNERIKNRSATQMLHMSMDGLNAKVLMPGQELSQRSLCLNPTGSYSYSIRAISFHTGSNGEYIAYMPNSAAVRCSVFRNGVLYATKDIPAYIDGSAYLPIVIDATWEDYEVILEDIQP</sequence>
<dbReference type="AlphaFoldDB" id="A0A327VQA4"/>
<evidence type="ECO:0000313" key="3">
    <source>
        <dbReference type="Proteomes" id="UP000249819"/>
    </source>
</evidence>
<evidence type="ECO:0000256" key="1">
    <source>
        <dbReference type="SAM" id="SignalP"/>
    </source>
</evidence>
<feature type="signal peptide" evidence="1">
    <location>
        <begin position="1"/>
        <end position="18"/>
    </location>
</feature>
<keyword evidence="1" id="KW-0732">Signal</keyword>
<comment type="caution">
    <text evidence="2">The sequence shown here is derived from an EMBL/GenBank/DDBJ whole genome shotgun (WGS) entry which is preliminary data.</text>
</comment>
<organism evidence="2 3">
    <name type="scientific">Chitinophaga dinghuensis</name>
    <dbReference type="NCBI Taxonomy" id="1539050"/>
    <lineage>
        <taxon>Bacteria</taxon>
        <taxon>Pseudomonadati</taxon>
        <taxon>Bacteroidota</taxon>
        <taxon>Chitinophagia</taxon>
        <taxon>Chitinophagales</taxon>
        <taxon>Chitinophagaceae</taxon>
        <taxon>Chitinophaga</taxon>
    </lineage>
</organism>
<name>A0A327VQA4_9BACT</name>
<dbReference type="EMBL" id="QLMA01000009">
    <property type="protein sequence ID" value="RAJ75547.1"/>
    <property type="molecule type" value="Genomic_DNA"/>
</dbReference>
<reference evidence="2 3" key="1">
    <citation type="submission" date="2018-06" db="EMBL/GenBank/DDBJ databases">
        <title>Genomic Encyclopedia of Archaeal and Bacterial Type Strains, Phase II (KMG-II): from individual species to whole genera.</title>
        <authorList>
            <person name="Goeker M."/>
        </authorList>
    </citation>
    <scope>NUCLEOTIDE SEQUENCE [LARGE SCALE GENOMIC DNA]</scope>
    <source>
        <strain evidence="2 3">DSM 29821</strain>
    </source>
</reference>
<feature type="chain" id="PRO_5016264819" evidence="1">
    <location>
        <begin position="19"/>
        <end position="331"/>
    </location>
</feature>
<evidence type="ECO:0000313" key="2">
    <source>
        <dbReference type="EMBL" id="RAJ75547.1"/>
    </source>
</evidence>
<dbReference type="RefSeq" id="WP_146616299.1">
    <property type="nucleotide sequence ID" value="NZ_QLMA01000009.1"/>
</dbReference>
<dbReference type="Proteomes" id="UP000249819">
    <property type="component" value="Unassembled WGS sequence"/>
</dbReference>
<dbReference type="OrthoDB" id="684653at2"/>
<proteinExistence type="predicted"/>
<keyword evidence="3" id="KW-1185">Reference proteome</keyword>
<accession>A0A327VQA4</accession>